<dbReference type="PROSITE" id="PS00041">
    <property type="entry name" value="HTH_ARAC_FAMILY_1"/>
    <property type="match status" value="1"/>
</dbReference>
<proteinExistence type="predicted"/>
<dbReference type="CDD" id="cd17536">
    <property type="entry name" value="REC_YesN-like"/>
    <property type="match status" value="1"/>
</dbReference>
<dbReference type="InterPro" id="IPR020449">
    <property type="entry name" value="Tscrpt_reg_AraC-type_HTH"/>
</dbReference>
<dbReference type="InterPro" id="IPR018060">
    <property type="entry name" value="HTH_AraC"/>
</dbReference>
<organism evidence="7 8">
    <name type="scientific">Paenibacillus aurantius</name>
    <dbReference type="NCBI Taxonomy" id="2918900"/>
    <lineage>
        <taxon>Bacteria</taxon>
        <taxon>Bacillati</taxon>
        <taxon>Bacillota</taxon>
        <taxon>Bacilli</taxon>
        <taxon>Bacillales</taxon>
        <taxon>Paenibacillaceae</taxon>
        <taxon>Paenibacillus</taxon>
    </lineage>
</organism>
<dbReference type="GO" id="GO:0003700">
    <property type="term" value="F:DNA-binding transcription factor activity"/>
    <property type="evidence" value="ECO:0007669"/>
    <property type="project" value="InterPro"/>
</dbReference>
<evidence type="ECO:0000256" key="3">
    <source>
        <dbReference type="ARBA" id="ARBA00023163"/>
    </source>
</evidence>
<reference evidence="7 8" key="1">
    <citation type="submission" date="2022-02" db="EMBL/GenBank/DDBJ databases">
        <title>Paenibacillus sp. MBLB1776 Whole Genome Shotgun Sequencing.</title>
        <authorList>
            <person name="Hwang C.Y."/>
            <person name="Cho E.-S."/>
            <person name="Seo M.-J."/>
        </authorList>
    </citation>
    <scope>NUCLEOTIDE SEQUENCE [LARGE SCALE GENOMIC DNA]</scope>
    <source>
        <strain evidence="7 8">MBLB1776</strain>
    </source>
</reference>
<dbReference type="InterPro" id="IPR001789">
    <property type="entry name" value="Sig_transdc_resp-reg_receiver"/>
</dbReference>
<dbReference type="Gene3D" id="3.40.50.2300">
    <property type="match status" value="1"/>
</dbReference>
<dbReference type="InterPro" id="IPR009057">
    <property type="entry name" value="Homeodomain-like_sf"/>
</dbReference>
<feature type="modified residue" description="4-aspartylphosphate" evidence="4">
    <location>
        <position position="54"/>
    </location>
</feature>
<dbReference type="AlphaFoldDB" id="A0AA96LBQ5"/>
<evidence type="ECO:0000256" key="1">
    <source>
        <dbReference type="ARBA" id="ARBA00023015"/>
    </source>
</evidence>
<name>A0AA96LBQ5_9BACL</name>
<dbReference type="InterPro" id="IPR041522">
    <property type="entry name" value="CdaR_GGDEF"/>
</dbReference>
<dbReference type="PROSITE" id="PS50110">
    <property type="entry name" value="RESPONSE_REGULATORY"/>
    <property type="match status" value="1"/>
</dbReference>
<keyword evidence="3" id="KW-0804">Transcription</keyword>
<evidence type="ECO:0000259" key="5">
    <source>
        <dbReference type="PROSITE" id="PS01124"/>
    </source>
</evidence>
<keyword evidence="2" id="KW-0238">DNA-binding</keyword>
<evidence type="ECO:0000256" key="4">
    <source>
        <dbReference type="PROSITE-ProRule" id="PRU00169"/>
    </source>
</evidence>
<dbReference type="Proteomes" id="UP001305702">
    <property type="component" value="Chromosome"/>
</dbReference>
<keyword evidence="8" id="KW-1185">Reference proteome</keyword>
<dbReference type="PROSITE" id="PS01124">
    <property type="entry name" value="HTH_ARAC_FAMILY_2"/>
    <property type="match status" value="1"/>
</dbReference>
<dbReference type="RefSeq" id="WP_315603952.1">
    <property type="nucleotide sequence ID" value="NZ_CP130318.1"/>
</dbReference>
<protein>
    <submittedName>
        <fullName evidence="7">Response regulator</fullName>
    </submittedName>
</protein>
<dbReference type="InterPro" id="IPR018062">
    <property type="entry name" value="HTH_AraC-typ_CS"/>
</dbReference>
<dbReference type="GO" id="GO:0043565">
    <property type="term" value="F:sequence-specific DNA binding"/>
    <property type="evidence" value="ECO:0007669"/>
    <property type="project" value="InterPro"/>
</dbReference>
<feature type="domain" description="Response regulatory" evidence="6">
    <location>
        <begin position="2"/>
        <end position="119"/>
    </location>
</feature>
<evidence type="ECO:0000259" key="6">
    <source>
        <dbReference type="PROSITE" id="PS50110"/>
    </source>
</evidence>
<sequence length="544" mass="63301">MKILIVDDELHVRDAIRLLVDWERYGISDILEASDGQAAVELLQEQSPEIVFTDMMMPGMNGVGLLEWIQANAPRTKAVVISGHDDFDFVRNTVKFGGLDYILKPVDPDQLQEAVKRAVEARTKEDEERKRNQQRGMEINQIKPVYWDKMFSQCIDDPSYYHSIRDSVHQEFGLRPGDETCRVAILSLDRMDRKVRDKFASAMDLLFFSLLNICNEYLRRTNRGFAFRHWNSTREIILILWRDLTTASALLGHINEGIFRTLGGRFEFGLGSEKPLPPGLQHSYREAAEALDRRNLLQLSSWIHEKRPGAEAFRGPVLHFTDYEEPVRFAVRSGSEEQIREALGQWFREVRKLSYISPEQSELWRDEYHVLKAIWIKELLPGMTDSELGPLQEETRPYIVPLNDSGTLSMEKWEQELTASLLELARLVRQSQGREGHHVIYDIEKYLRTHYHQDIALQDMADKYHLSREYISRKFKQEFNENLSDYVGRIRIEKAKQLLGDPGLRISQVAEMVGYSDEKYFSKVFKKLTGSSPNDYRKQLARKP</sequence>
<dbReference type="SUPFAM" id="SSF52172">
    <property type="entry name" value="CheY-like"/>
    <property type="match status" value="1"/>
</dbReference>
<dbReference type="SUPFAM" id="SSF46689">
    <property type="entry name" value="Homeodomain-like"/>
    <property type="match status" value="2"/>
</dbReference>
<dbReference type="Pfam" id="PF00072">
    <property type="entry name" value="Response_reg"/>
    <property type="match status" value="1"/>
</dbReference>
<keyword evidence="1" id="KW-0805">Transcription regulation</keyword>
<dbReference type="Pfam" id="PF17853">
    <property type="entry name" value="GGDEF_2"/>
    <property type="match status" value="1"/>
</dbReference>
<dbReference type="PRINTS" id="PR00032">
    <property type="entry name" value="HTHARAC"/>
</dbReference>
<dbReference type="KEGG" id="paun:MJA45_21520"/>
<dbReference type="Pfam" id="PF12833">
    <property type="entry name" value="HTH_18"/>
    <property type="match status" value="1"/>
</dbReference>
<evidence type="ECO:0000256" key="2">
    <source>
        <dbReference type="ARBA" id="ARBA00023125"/>
    </source>
</evidence>
<evidence type="ECO:0000313" key="8">
    <source>
        <dbReference type="Proteomes" id="UP001305702"/>
    </source>
</evidence>
<dbReference type="PANTHER" id="PTHR43280:SF10">
    <property type="entry name" value="REGULATORY PROTEIN POCR"/>
    <property type="match status" value="1"/>
</dbReference>
<dbReference type="GO" id="GO:0000160">
    <property type="term" value="P:phosphorelay signal transduction system"/>
    <property type="evidence" value="ECO:0007669"/>
    <property type="project" value="InterPro"/>
</dbReference>
<dbReference type="SMART" id="SM00448">
    <property type="entry name" value="REC"/>
    <property type="match status" value="1"/>
</dbReference>
<evidence type="ECO:0000313" key="7">
    <source>
        <dbReference type="EMBL" id="WNQ10178.1"/>
    </source>
</evidence>
<dbReference type="EMBL" id="CP130318">
    <property type="protein sequence ID" value="WNQ10178.1"/>
    <property type="molecule type" value="Genomic_DNA"/>
</dbReference>
<dbReference type="InterPro" id="IPR011006">
    <property type="entry name" value="CheY-like_superfamily"/>
</dbReference>
<dbReference type="Gene3D" id="1.10.10.60">
    <property type="entry name" value="Homeodomain-like"/>
    <property type="match status" value="2"/>
</dbReference>
<feature type="domain" description="HTH araC/xylS-type" evidence="5">
    <location>
        <begin position="441"/>
        <end position="539"/>
    </location>
</feature>
<dbReference type="SMART" id="SM00342">
    <property type="entry name" value="HTH_ARAC"/>
    <property type="match status" value="1"/>
</dbReference>
<keyword evidence="4" id="KW-0597">Phosphoprotein</keyword>
<gene>
    <name evidence="7" type="ORF">MJA45_21520</name>
</gene>
<dbReference type="PANTHER" id="PTHR43280">
    <property type="entry name" value="ARAC-FAMILY TRANSCRIPTIONAL REGULATOR"/>
    <property type="match status" value="1"/>
</dbReference>
<accession>A0AA96LBQ5</accession>